<protein>
    <submittedName>
        <fullName evidence="1">Uncharacterized protein</fullName>
    </submittedName>
</protein>
<dbReference type="EMBL" id="VSSQ01022609">
    <property type="protein sequence ID" value="MPM69033.1"/>
    <property type="molecule type" value="Genomic_DNA"/>
</dbReference>
<sequence length="248" mass="27242">MPVFAACALQRVENPSAQAGFGIERKAGNVLGNLIRSHKTDAVHVPNDLVRVLLDAAEAKFAVDFVELVSLADGDAVRFQRKQNIPHHPVFRVAGENHIPPFCADTGDLRKPRGRFVQNGERVHAEFGDDGLCRGRPDALDQPAAKVIFNRAQRGGRKCFVAVCFELAAILGVRRVVARELNAFANGSKRQRADDRELFALVGDKLQHRPAVFAVAVDNRIDDSADFRHVRSRASGIQAIARLCLLNL</sequence>
<proteinExistence type="predicted"/>
<dbReference type="AlphaFoldDB" id="A0A645C120"/>
<organism evidence="1">
    <name type="scientific">bioreactor metagenome</name>
    <dbReference type="NCBI Taxonomy" id="1076179"/>
    <lineage>
        <taxon>unclassified sequences</taxon>
        <taxon>metagenomes</taxon>
        <taxon>ecological metagenomes</taxon>
    </lineage>
</organism>
<reference evidence="1" key="1">
    <citation type="submission" date="2019-08" db="EMBL/GenBank/DDBJ databases">
        <authorList>
            <person name="Kucharzyk K."/>
            <person name="Murdoch R.W."/>
            <person name="Higgins S."/>
            <person name="Loffler F."/>
        </authorList>
    </citation>
    <scope>NUCLEOTIDE SEQUENCE</scope>
</reference>
<accession>A0A645C120</accession>
<gene>
    <name evidence="1" type="ORF">SDC9_115977</name>
</gene>
<name>A0A645C120_9ZZZZ</name>
<comment type="caution">
    <text evidence="1">The sequence shown here is derived from an EMBL/GenBank/DDBJ whole genome shotgun (WGS) entry which is preliminary data.</text>
</comment>
<evidence type="ECO:0000313" key="1">
    <source>
        <dbReference type="EMBL" id="MPM69033.1"/>
    </source>
</evidence>